<dbReference type="GO" id="GO:0085020">
    <property type="term" value="P:protein K6-linked ubiquitination"/>
    <property type="evidence" value="ECO:0007669"/>
    <property type="project" value="TreeGrafter"/>
</dbReference>
<keyword evidence="1" id="KW-0677">Repeat</keyword>
<feature type="region of interest" description="Disordered" evidence="4">
    <location>
        <begin position="1"/>
        <end position="22"/>
    </location>
</feature>
<dbReference type="EMBL" id="KK852927">
    <property type="protein sequence ID" value="KDR13703.1"/>
    <property type="molecule type" value="Genomic_DNA"/>
</dbReference>
<feature type="repeat" description="ANK" evidence="3">
    <location>
        <begin position="48"/>
        <end position="80"/>
    </location>
</feature>
<dbReference type="Proteomes" id="UP000027135">
    <property type="component" value="Unassembled WGS sequence"/>
</dbReference>
<dbReference type="PROSITE" id="PS50297">
    <property type="entry name" value="ANK_REP_REGION"/>
    <property type="match status" value="4"/>
</dbReference>
<organism evidence="5 6">
    <name type="scientific">Zootermopsis nevadensis</name>
    <name type="common">Dampwood termite</name>
    <dbReference type="NCBI Taxonomy" id="136037"/>
    <lineage>
        <taxon>Eukaryota</taxon>
        <taxon>Metazoa</taxon>
        <taxon>Ecdysozoa</taxon>
        <taxon>Arthropoda</taxon>
        <taxon>Hexapoda</taxon>
        <taxon>Insecta</taxon>
        <taxon>Pterygota</taxon>
        <taxon>Neoptera</taxon>
        <taxon>Polyneoptera</taxon>
        <taxon>Dictyoptera</taxon>
        <taxon>Blattodea</taxon>
        <taxon>Blattoidea</taxon>
        <taxon>Termitoidae</taxon>
        <taxon>Termopsidae</taxon>
        <taxon>Zootermopsis</taxon>
    </lineage>
</organism>
<feature type="repeat" description="ANK" evidence="3">
    <location>
        <begin position="270"/>
        <end position="291"/>
    </location>
</feature>
<gene>
    <name evidence="5" type="ORF">L798_12349</name>
</gene>
<protein>
    <submittedName>
        <fullName evidence="5">Ankyrin-3</fullName>
    </submittedName>
</protein>
<feature type="repeat" description="ANK" evidence="3">
    <location>
        <begin position="304"/>
        <end position="326"/>
    </location>
</feature>
<name>A0A067QUS1_ZOONE</name>
<dbReference type="GO" id="GO:0070531">
    <property type="term" value="C:BRCA1-A complex"/>
    <property type="evidence" value="ECO:0007669"/>
    <property type="project" value="TreeGrafter"/>
</dbReference>
<dbReference type="Gene3D" id="1.25.40.20">
    <property type="entry name" value="Ankyrin repeat-containing domain"/>
    <property type="match status" value="4"/>
</dbReference>
<evidence type="ECO:0000256" key="1">
    <source>
        <dbReference type="ARBA" id="ARBA00022737"/>
    </source>
</evidence>
<keyword evidence="2 3" id="KW-0040">ANK repeat</keyword>
<accession>A0A067QUS1</accession>
<dbReference type="PROSITE" id="PS50088">
    <property type="entry name" value="ANK_REPEAT"/>
    <property type="match status" value="7"/>
</dbReference>
<feature type="repeat" description="ANK" evidence="3">
    <location>
        <begin position="81"/>
        <end position="118"/>
    </location>
</feature>
<feature type="repeat" description="ANK" evidence="3">
    <location>
        <begin position="237"/>
        <end position="269"/>
    </location>
</feature>
<dbReference type="AlphaFoldDB" id="A0A067QUS1"/>
<evidence type="ECO:0000256" key="3">
    <source>
        <dbReference type="PROSITE-ProRule" id="PRU00023"/>
    </source>
</evidence>
<dbReference type="PANTHER" id="PTHR24171:SF8">
    <property type="entry name" value="BRCA1-ASSOCIATED RING DOMAIN PROTEIN 1"/>
    <property type="match status" value="1"/>
</dbReference>
<evidence type="ECO:0000313" key="6">
    <source>
        <dbReference type="Proteomes" id="UP000027135"/>
    </source>
</evidence>
<dbReference type="InParanoid" id="A0A067QUS1"/>
<sequence>MCDNDNISESDPATGSELHDAVRRQDVTAVKRLLSQGADPDEPDWARSGDAPLLHAAAVGSVQVVRALCAGGCNVNARTARGETALHLAVTSRKASNNPHELVVALLEAGCDANIQENLDGRTTLHALVRQLAVSAADPTSSTCDLMLETFQQLAQKSDVNLKDHRQRTPLHRLASSGCTHLKAFQVLLDCGADPSLQNDRGETALHEALERDAPGSFDAVTLLASAGTDLSRCTAYRETPLHLAARKNRPSFVAMLLSNAAPPNAQDLRGNTALHLAAGKGYHEVVSLLLGRPNIELNAPNKEGLTPLHIAVESGFIQVVQMLLQAETCDLTARTKMSLTPLDFAQQDYRRRSQPEMSRVLTQELDRRRSHGTTNKC</sequence>
<dbReference type="InterPro" id="IPR002110">
    <property type="entry name" value="Ankyrin_rpt"/>
</dbReference>
<dbReference type="SUPFAM" id="SSF48403">
    <property type="entry name" value="Ankyrin repeat"/>
    <property type="match status" value="1"/>
</dbReference>
<feature type="compositionally biased region" description="Polar residues" evidence="4">
    <location>
        <begin position="1"/>
        <end position="13"/>
    </location>
</feature>
<dbReference type="InterPro" id="IPR036770">
    <property type="entry name" value="Ankyrin_rpt-contain_sf"/>
</dbReference>
<evidence type="ECO:0000313" key="5">
    <source>
        <dbReference type="EMBL" id="KDR13703.1"/>
    </source>
</evidence>
<dbReference type="STRING" id="136037.A0A067QUS1"/>
<evidence type="ECO:0000256" key="2">
    <source>
        <dbReference type="ARBA" id="ARBA00023043"/>
    </source>
</evidence>
<feature type="repeat" description="ANK" evidence="3">
    <location>
        <begin position="166"/>
        <end position="200"/>
    </location>
</feature>
<dbReference type="SMART" id="SM00248">
    <property type="entry name" value="ANK"/>
    <property type="match status" value="8"/>
</dbReference>
<dbReference type="GO" id="GO:0004842">
    <property type="term" value="F:ubiquitin-protein transferase activity"/>
    <property type="evidence" value="ECO:0007669"/>
    <property type="project" value="TreeGrafter"/>
</dbReference>
<proteinExistence type="predicted"/>
<feature type="repeat" description="ANK" evidence="3">
    <location>
        <begin position="13"/>
        <end position="45"/>
    </location>
</feature>
<dbReference type="PANTHER" id="PTHR24171">
    <property type="entry name" value="ANKYRIN REPEAT DOMAIN-CONTAINING PROTEIN 39-RELATED"/>
    <property type="match status" value="1"/>
</dbReference>
<dbReference type="eggNOG" id="KOG4177">
    <property type="taxonomic scope" value="Eukaryota"/>
</dbReference>
<reference evidence="5 6" key="1">
    <citation type="journal article" date="2014" name="Nat. Commun.">
        <title>Molecular traces of alternative social organization in a termite genome.</title>
        <authorList>
            <person name="Terrapon N."/>
            <person name="Li C."/>
            <person name="Robertson H.M."/>
            <person name="Ji L."/>
            <person name="Meng X."/>
            <person name="Booth W."/>
            <person name="Chen Z."/>
            <person name="Childers C.P."/>
            <person name="Glastad K.M."/>
            <person name="Gokhale K."/>
            <person name="Gowin J."/>
            <person name="Gronenberg W."/>
            <person name="Hermansen R.A."/>
            <person name="Hu H."/>
            <person name="Hunt B.G."/>
            <person name="Huylmans A.K."/>
            <person name="Khalil S.M."/>
            <person name="Mitchell R.D."/>
            <person name="Munoz-Torres M.C."/>
            <person name="Mustard J.A."/>
            <person name="Pan H."/>
            <person name="Reese J.T."/>
            <person name="Scharf M.E."/>
            <person name="Sun F."/>
            <person name="Vogel H."/>
            <person name="Xiao J."/>
            <person name="Yang W."/>
            <person name="Yang Z."/>
            <person name="Yang Z."/>
            <person name="Zhou J."/>
            <person name="Zhu J."/>
            <person name="Brent C.S."/>
            <person name="Elsik C.G."/>
            <person name="Goodisman M.A."/>
            <person name="Liberles D.A."/>
            <person name="Roe R.M."/>
            <person name="Vargo E.L."/>
            <person name="Vilcinskas A."/>
            <person name="Wang J."/>
            <person name="Bornberg-Bauer E."/>
            <person name="Korb J."/>
            <person name="Zhang G."/>
            <person name="Liebig J."/>
        </authorList>
    </citation>
    <scope>NUCLEOTIDE SEQUENCE [LARGE SCALE GENOMIC DNA]</scope>
    <source>
        <tissue evidence="5">Whole organism</tissue>
    </source>
</reference>
<feature type="region of interest" description="Disordered" evidence="4">
    <location>
        <begin position="351"/>
        <end position="378"/>
    </location>
</feature>
<dbReference type="GO" id="GO:0031436">
    <property type="term" value="C:BRCA1-BARD1 complex"/>
    <property type="evidence" value="ECO:0007669"/>
    <property type="project" value="TreeGrafter"/>
</dbReference>
<keyword evidence="6" id="KW-1185">Reference proteome</keyword>
<evidence type="ECO:0000256" key="4">
    <source>
        <dbReference type="SAM" id="MobiDB-lite"/>
    </source>
</evidence>
<dbReference type="OMA" id="CTVIGKM"/>
<dbReference type="Pfam" id="PF12796">
    <property type="entry name" value="Ank_2"/>
    <property type="match status" value="3"/>
</dbReference>
<dbReference type="OrthoDB" id="6600467at2759"/>